<dbReference type="GO" id="GO:0005524">
    <property type="term" value="F:ATP binding"/>
    <property type="evidence" value="ECO:0007669"/>
    <property type="project" value="UniProtKB-KW"/>
</dbReference>
<evidence type="ECO:0000256" key="1">
    <source>
        <dbReference type="ARBA" id="ARBA00022448"/>
    </source>
</evidence>
<dbReference type="SUPFAM" id="SSF52540">
    <property type="entry name" value="P-loop containing nucleoside triphosphate hydrolases"/>
    <property type="match status" value="1"/>
</dbReference>
<evidence type="ECO:0000259" key="5">
    <source>
        <dbReference type="Pfam" id="PF00005"/>
    </source>
</evidence>
<organism evidence="6 7">
    <name type="scientific">Carboxydichorda subterranea</name>
    <dbReference type="NCBI Taxonomy" id="3109565"/>
    <lineage>
        <taxon>Bacteria</taxon>
        <taxon>Bacillati</taxon>
        <taxon>Bacillota</taxon>
        <taxon>Limnochordia</taxon>
        <taxon>Limnochordales</taxon>
        <taxon>Geochordaceae</taxon>
        <taxon>Carboxydichorda</taxon>
    </lineage>
</organism>
<dbReference type="Gene3D" id="3.40.50.300">
    <property type="entry name" value="P-loop containing nucleotide triphosphate hydrolases"/>
    <property type="match status" value="1"/>
</dbReference>
<keyword evidence="3" id="KW-0547">Nucleotide-binding</keyword>
<accession>A0ABZ1BX73</accession>
<name>A0ABZ1BX73_9FIRM</name>
<dbReference type="InterPro" id="IPR003439">
    <property type="entry name" value="ABC_transporter-like_ATP-bd"/>
</dbReference>
<dbReference type="Pfam" id="PF00005">
    <property type="entry name" value="ABC_tran"/>
    <property type="match status" value="1"/>
</dbReference>
<protein>
    <submittedName>
        <fullName evidence="6">ATP-binding cassette domain-containing protein</fullName>
    </submittedName>
</protein>
<evidence type="ECO:0000256" key="2">
    <source>
        <dbReference type="ARBA" id="ARBA00022737"/>
    </source>
</evidence>
<sequence>MDFELQLGEIHAIVGENGAGKSTLVKILSGAIQPSAGTLELYGQPVGLLTPWHALRLGIASVYQERDLVPQLTAAENILLGIEPRRLGFIRGRLLLEQAKVLLQQVGVEIPLNVPVGQLGAAEQQLVDILKSVCKSPASSSA</sequence>
<dbReference type="EMBL" id="CP141615">
    <property type="protein sequence ID" value="WRP17303.1"/>
    <property type="molecule type" value="Genomic_DNA"/>
</dbReference>
<dbReference type="PANTHER" id="PTHR43790:SF9">
    <property type="entry name" value="GALACTOFURANOSE TRANSPORTER ATP-BINDING PROTEIN YTFR"/>
    <property type="match status" value="1"/>
</dbReference>
<gene>
    <name evidence="6" type="ORF">U7230_14665</name>
</gene>
<feature type="domain" description="ABC transporter" evidence="5">
    <location>
        <begin position="1"/>
        <end position="137"/>
    </location>
</feature>
<dbReference type="InterPro" id="IPR027417">
    <property type="entry name" value="P-loop_NTPase"/>
</dbReference>
<dbReference type="InterPro" id="IPR050107">
    <property type="entry name" value="ABC_carbohydrate_import_ATPase"/>
</dbReference>
<dbReference type="Proteomes" id="UP001332192">
    <property type="component" value="Chromosome"/>
</dbReference>
<evidence type="ECO:0000256" key="3">
    <source>
        <dbReference type="ARBA" id="ARBA00022741"/>
    </source>
</evidence>
<keyword evidence="4 6" id="KW-0067">ATP-binding</keyword>
<reference evidence="6 7" key="1">
    <citation type="journal article" date="2024" name="Front. Microbiol.">
        <title>Novel thermophilic genera Geochorda gen. nov. and Carboxydochorda gen. nov. from the deep terrestrial subsurface reveal the ecophysiological diversity in the class Limnochordia.</title>
        <authorList>
            <person name="Karnachuk O.V."/>
            <person name="Lukina A.P."/>
            <person name="Avakyan M.R."/>
            <person name="Kadnikov V.V."/>
            <person name="Begmatov S."/>
            <person name="Beletsky A.V."/>
            <person name="Vlasova K.G."/>
            <person name="Novikov A.A."/>
            <person name="Shcherbakova V.A."/>
            <person name="Mardanov A.V."/>
            <person name="Ravin N.V."/>
        </authorList>
    </citation>
    <scope>NUCLEOTIDE SEQUENCE [LARGE SCALE GENOMIC DNA]</scope>
    <source>
        <strain evidence="6 7">L945</strain>
    </source>
</reference>
<proteinExistence type="predicted"/>
<keyword evidence="2" id="KW-0677">Repeat</keyword>
<dbReference type="RefSeq" id="WP_324716574.1">
    <property type="nucleotide sequence ID" value="NZ_CP141615.1"/>
</dbReference>
<evidence type="ECO:0000313" key="6">
    <source>
        <dbReference type="EMBL" id="WRP17303.1"/>
    </source>
</evidence>
<evidence type="ECO:0000256" key="4">
    <source>
        <dbReference type="ARBA" id="ARBA00022840"/>
    </source>
</evidence>
<evidence type="ECO:0000313" key="7">
    <source>
        <dbReference type="Proteomes" id="UP001332192"/>
    </source>
</evidence>
<keyword evidence="7" id="KW-1185">Reference proteome</keyword>
<keyword evidence="1" id="KW-0813">Transport</keyword>
<dbReference type="PANTHER" id="PTHR43790">
    <property type="entry name" value="CARBOHYDRATE TRANSPORT ATP-BINDING PROTEIN MG119-RELATED"/>
    <property type="match status" value="1"/>
</dbReference>